<dbReference type="EMBL" id="JAVFKY010000004">
    <property type="protein sequence ID" value="KAK5577280.1"/>
    <property type="molecule type" value="Genomic_DNA"/>
</dbReference>
<feature type="transmembrane region" description="Helical" evidence="6">
    <location>
        <begin position="90"/>
        <end position="106"/>
    </location>
</feature>
<evidence type="ECO:0000256" key="3">
    <source>
        <dbReference type="ARBA" id="ARBA00022679"/>
    </source>
</evidence>
<name>A0AAN7YYK2_9MYCE</name>
<dbReference type="Gene3D" id="1.20.120.1760">
    <property type="match status" value="1"/>
</dbReference>
<evidence type="ECO:0000256" key="2">
    <source>
        <dbReference type="ARBA" id="ARBA00010441"/>
    </source>
</evidence>
<proteinExistence type="inferred from homology"/>
<feature type="transmembrane region" description="Helical" evidence="6">
    <location>
        <begin position="353"/>
        <end position="375"/>
    </location>
</feature>
<keyword evidence="6" id="KW-1133">Transmembrane helix</keyword>
<dbReference type="PANTHER" id="PTHR10414:SF77">
    <property type="entry name" value="CDP-ALCOHOL PHOSPHATIDYLTRANSFERASE FAMILY PROTEIN"/>
    <property type="match status" value="1"/>
</dbReference>
<dbReference type="PANTHER" id="PTHR10414">
    <property type="entry name" value="ETHANOLAMINEPHOSPHOTRANSFERASE"/>
    <property type="match status" value="1"/>
</dbReference>
<dbReference type="Proteomes" id="UP001344447">
    <property type="component" value="Unassembled WGS sequence"/>
</dbReference>
<comment type="subcellular location">
    <subcellularLocation>
        <location evidence="1">Membrane</location>
    </subcellularLocation>
</comment>
<sequence length="398" mass="45349">MVYITSKGKINLPSYKGGTTIDKSIMYQYVISPSCNIIVEYFPKNLAPNLITAIGLFCNFLGLFSVFYFIGFNENIGGNKPTLEDDSSVRWVYLFAGTMIFIYMMMDNIDGKQARRTKTSSPLGELFDHGCDSLCTGLLPLIVGISMGIRSWEILIAFMAATIPFYLAHWEEYFTHHLVLGALNGPTEAECMAILFCFLTGIFGQWIWFINIDFSVFTFNYIQYTGQLNEIIFFAMAIISFVTAFQNILTSTKKAIDMKISLFTAYSQPLPFIIFFCSEFIWLKLSPSLFLTYPIIHILSLTFIFSYVVCRCIVQRICQEDFRLFYKPLIFLIGGVLNTAVKVYFNIEILDEQIAVLLLFAISLGFMIHFTYSIIQEMCSVLKINAFTIPSPSTKKLN</sequence>
<feature type="transmembrane region" description="Helical" evidence="6">
    <location>
        <begin position="231"/>
        <end position="250"/>
    </location>
</feature>
<keyword evidence="6" id="KW-0812">Transmembrane</keyword>
<dbReference type="Pfam" id="PF01066">
    <property type="entry name" value="CDP-OH_P_transf"/>
    <property type="match status" value="1"/>
</dbReference>
<keyword evidence="8" id="KW-1185">Reference proteome</keyword>
<dbReference type="InterPro" id="IPR048254">
    <property type="entry name" value="CDP_ALCOHOL_P_TRANSF_CS"/>
</dbReference>
<reference evidence="7 8" key="1">
    <citation type="submission" date="2023-11" db="EMBL/GenBank/DDBJ databases">
        <title>Dfirmibasis_genome.</title>
        <authorList>
            <person name="Edelbroek B."/>
            <person name="Kjellin J."/>
            <person name="Jerlstrom-Hultqvist J."/>
            <person name="Soderbom F."/>
        </authorList>
    </citation>
    <scope>NUCLEOTIDE SEQUENCE [LARGE SCALE GENOMIC DNA]</scope>
    <source>
        <strain evidence="7 8">TNS-C-14</strain>
    </source>
</reference>
<dbReference type="InterPro" id="IPR014472">
    <property type="entry name" value="CHOPT"/>
</dbReference>
<evidence type="ECO:0000256" key="4">
    <source>
        <dbReference type="ARBA" id="ARBA00023136"/>
    </source>
</evidence>
<accession>A0AAN7YYK2</accession>
<gene>
    <name evidence="7" type="ORF">RB653_002221</name>
</gene>
<evidence type="ECO:0000313" key="8">
    <source>
        <dbReference type="Proteomes" id="UP001344447"/>
    </source>
</evidence>
<dbReference type="GO" id="GO:0016020">
    <property type="term" value="C:membrane"/>
    <property type="evidence" value="ECO:0007669"/>
    <property type="project" value="UniProtKB-SubCell"/>
</dbReference>
<evidence type="ECO:0000256" key="5">
    <source>
        <dbReference type="RuleBase" id="RU003750"/>
    </source>
</evidence>
<evidence type="ECO:0000256" key="1">
    <source>
        <dbReference type="ARBA" id="ARBA00004370"/>
    </source>
</evidence>
<dbReference type="InterPro" id="IPR000462">
    <property type="entry name" value="CDP-OH_P_trans"/>
</dbReference>
<feature type="transmembrane region" description="Helical" evidence="6">
    <location>
        <begin position="191"/>
        <end position="211"/>
    </location>
</feature>
<keyword evidence="4 6" id="KW-0472">Membrane</keyword>
<keyword evidence="3 5" id="KW-0808">Transferase</keyword>
<evidence type="ECO:0000256" key="6">
    <source>
        <dbReference type="SAM" id="Phobius"/>
    </source>
</evidence>
<dbReference type="PIRSF" id="PIRSF015665">
    <property type="entry name" value="CHOPT"/>
    <property type="match status" value="1"/>
</dbReference>
<dbReference type="FunFam" id="1.20.120.1760:FF:000057">
    <property type="match status" value="1"/>
</dbReference>
<evidence type="ECO:0000313" key="7">
    <source>
        <dbReference type="EMBL" id="KAK5577280.1"/>
    </source>
</evidence>
<feature type="transmembrane region" description="Helical" evidence="6">
    <location>
        <begin position="295"/>
        <end position="314"/>
    </location>
</feature>
<feature type="transmembrane region" description="Helical" evidence="6">
    <location>
        <begin position="50"/>
        <end position="70"/>
    </location>
</feature>
<feature type="transmembrane region" description="Helical" evidence="6">
    <location>
        <begin position="262"/>
        <end position="283"/>
    </location>
</feature>
<feature type="transmembrane region" description="Helical" evidence="6">
    <location>
        <begin position="326"/>
        <end position="347"/>
    </location>
</feature>
<dbReference type="GO" id="GO:0016780">
    <property type="term" value="F:phosphotransferase activity, for other substituted phosphate groups"/>
    <property type="evidence" value="ECO:0007669"/>
    <property type="project" value="InterPro"/>
</dbReference>
<dbReference type="GO" id="GO:0008654">
    <property type="term" value="P:phospholipid biosynthetic process"/>
    <property type="evidence" value="ECO:0007669"/>
    <property type="project" value="InterPro"/>
</dbReference>
<comment type="caution">
    <text evidence="7">The sequence shown here is derived from an EMBL/GenBank/DDBJ whole genome shotgun (WGS) entry which is preliminary data.</text>
</comment>
<evidence type="ECO:0008006" key="9">
    <source>
        <dbReference type="Google" id="ProtNLM"/>
    </source>
</evidence>
<dbReference type="InterPro" id="IPR043130">
    <property type="entry name" value="CDP-OH_PTrfase_TM_dom"/>
</dbReference>
<protein>
    <recommendedName>
        <fullName evidence="9">Ethanolaminephosphotransferase</fullName>
    </recommendedName>
</protein>
<dbReference type="AlphaFoldDB" id="A0AAN7YYK2"/>
<organism evidence="7 8">
    <name type="scientific">Dictyostelium firmibasis</name>
    <dbReference type="NCBI Taxonomy" id="79012"/>
    <lineage>
        <taxon>Eukaryota</taxon>
        <taxon>Amoebozoa</taxon>
        <taxon>Evosea</taxon>
        <taxon>Eumycetozoa</taxon>
        <taxon>Dictyostelia</taxon>
        <taxon>Dictyosteliales</taxon>
        <taxon>Dictyosteliaceae</taxon>
        <taxon>Dictyostelium</taxon>
    </lineage>
</organism>
<dbReference type="PROSITE" id="PS00379">
    <property type="entry name" value="CDP_ALCOHOL_P_TRANSF"/>
    <property type="match status" value="1"/>
</dbReference>
<comment type="similarity">
    <text evidence="2 5">Belongs to the CDP-alcohol phosphatidyltransferase class-I family.</text>
</comment>